<evidence type="ECO:0000256" key="4">
    <source>
        <dbReference type="ARBA" id="ARBA00022840"/>
    </source>
</evidence>
<feature type="compositionally biased region" description="Acidic residues" evidence="7">
    <location>
        <begin position="15"/>
        <end position="29"/>
    </location>
</feature>
<organism evidence="11 12">
    <name type="scientific">Leucobacter chromiireducens subsp. solipictus</name>
    <dbReference type="NCBI Taxonomy" id="398235"/>
    <lineage>
        <taxon>Bacteria</taxon>
        <taxon>Bacillati</taxon>
        <taxon>Actinomycetota</taxon>
        <taxon>Actinomycetes</taxon>
        <taxon>Micrococcales</taxon>
        <taxon>Microbacteriaceae</taxon>
        <taxon>Leucobacter</taxon>
    </lineage>
</organism>
<feature type="transmembrane region" description="Helical" evidence="8">
    <location>
        <begin position="58"/>
        <end position="77"/>
    </location>
</feature>
<dbReference type="InterPro" id="IPR003439">
    <property type="entry name" value="ABC_transporter-like_ATP-bd"/>
</dbReference>
<feature type="domain" description="ABC transmembrane type-1" evidence="10">
    <location>
        <begin position="61"/>
        <end position="384"/>
    </location>
</feature>
<name>A0ABS1SI84_9MICO</name>
<comment type="caution">
    <text evidence="11">The sequence shown here is derived from an EMBL/GenBank/DDBJ whole genome shotgun (WGS) entry which is preliminary data.</text>
</comment>
<dbReference type="PROSITE" id="PS00211">
    <property type="entry name" value="ABC_TRANSPORTER_1"/>
    <property type="match status" value="1"/>
</dbReference>
<dbReference type="InterPro" id="IPR003593">
    <property type="entry name" value="AAA+_ATPase"/>
</dbReference>
<dbReference type="RefSeq" id="WP_202344907.1">
    <property type="nucleotide sequence ID" value="NZ_BAAAPI010000014.1"/>
</dbReference>
<evidence type="ECO:0000256" key="1">
    <source>
        <dbReference type="ARBA" id="ARBA00004651"/>
    </source>
</evidence>
<dbReference type="Pfam" id="PF00005">
    <property type="entry name" value="ABC_tran"/>
    <property type="match status" value="1"/>
</dbReference>
<feature type="region of interest" description="Disordered" evidence="7">
    <location>
        <begin position="1"/>
        <end position="37"/>
    </location>
</feature>
<dbReference type="EMBL" id="QYAC01000005">
    <property type="protein sequence ID" value="MBL3679621.1"/>
    <property type="molecule type" value="Genomic_DNA"/>
</dbReference>
<dbReference type="InterPro" id="IPR027417">
    <property type="entry name" value="P-loop_NTPase"/>
</dbReference>
<dbReference type="PANTHER" id="PTHR43394:SF1">
    <property type="entry name" value="ATP-BINDING CASSETTE SUB-FAMILY B MEMBER 10, MITOCHONDRIAL"/>
    <property type="match status" value="1"/>
</dbReference>
<dbReference type="InterPro" id="IPR011527">
    <property type="entry name" value="ABC1_TM_dom"/>
</dbReference>
<dbReference type="PROSITE" id="PS50929">
    <property type="entry name" value="ABC_TM1F"/>
    <property type="match status" value="1"/>
</dbReference>
<dbReference type="CDD" id="cd03254">
    <property type="entry name" value="ABCC_Glucan_exporter_like"/>
    <property type="match status" value="1"/>
</dbReference>
<dbReference type="Pfam" id="PF00664">
    <property type="entry name" value="ABC_membrane"/>
    <property type="match status" value="1"/>
</dbReference>
<dbReference type="SMART" id="SM00382">
    <property type="entry name" value="AAA"/>
    <property type="match status" value="1"/>
</dbReference>
<dbReference type="InterPro" id="IPR036640">
    <property type="entry name" value="ABC1_TM_sf"/>
</dbReference>
<dbReference type="PROSITE" id="PS50893">
    <property type="entry name" value="ABC_TRANSPORTER_2"/>
    <property type="match status" value="1"/>
</dbReference>
<keyword evidence="3" id="KW-0547">Nucleotide-binding</keyword>
<keyword evidence="12" id="KW-1185">Reference proteome</keyword>
<sequence>MAKKDRKSAQPAAVEEFELPDDYQPDNDDWTGGQPTKKAKHFWPAAKRLVGLLAPEKMLFALVVVLVIGSVVLTVIAPKILGQAMDVIFNGVLGKDLPAGVPLEQIVSVARDRGEDQFADMLEGSGVVPGQGIDFGLLGRLILVVLGLYLVASFLMWLQGFLLNKLVMRVVYTLRQDIEDKINRLPLSYFDGRQRGDVLSRVTNDVDNIQQALQQALSQLVQSLLTVIGITAMMFVVSWQLALIALIALPLSGIIAGVVGVRAQKLFVAQWKHTGDLNGHIEESFTGHELVRIFNRDAEMAAEFDRRNEGLFTAAYKAQALSGTIMPAMQFVQYLSYVLIAVAGALRVTAGQMTLGDVTAFIQYSREFAQPIGEMAGMANMLQSGVASAERTFELLDADEQDPDTEEASLPDRTDGHVVFEDVSFSYDPEQPLIEHLSLEARPGQTVAIVGPTGAGKTTLVNLVMRFYELNSGRILLDGVDITQLSRAELRGHVGMVLQDAWLFEGTIRENIRYGRLDASDAEVVDAAKATMVDRFVRQLPDGYDTVITENGSSLSAGERQLLTIARAFIAQPSLLILDEATSSVDTRTEVLVQQAMSALRTDRTSFVIAHRLSTIRDADMILMMESGHIVEQGSHVELLARRGAYYALYQAQFAGEVDEAHAEELLTGAVPVVTTGTVPVVGEAGGTGQ</sequence>
<feature type="transmembrane region" description="Helical" evidence="8">
    <location>
        <begin position="220"/>
        <end position="237"/>
    </location>
</feature>
<dbReference type="GO" id="GO:0005524">
    <property type="term" value="F:ATP binding"/>
    <property type="evidence" value="ECO:0007669"/>
    <property type="project" value="UniProtKB-KW"/>
</dbReference>
<dbReference type="InterPro" id="IPR017871">
    <property type="entry name" value="ABC_transporter-like_CS"/>
</dbReference>
<evidence type="ECO:0000256" key="5">
    <source>
        <dbReference type="ARBA" id="ARBA00022989"/>
    </source>
</evidence>
<keyword evidence="6 8" id="KW-0472">Membrane</keyword>
<feature type="domain" description="ABC transporter" evidence="9">
    <location>
        <begin position="418"/>
        <end position="652"/>
    </location>
</feature>
<dbReference type="InterPro" id="IPR039421">
    <property type="entry name" value="Type_1_exporter"/>
</dbReference>
<evidence type="ECO:0000313" key="12">
    <source>
        <dbReference type="Proteomes" id="UP001645859"/>
    </source>
</evidence>
<evidence type="ECO:0000256" key="6">
    <source>
        <dbReference type="ARBA" id="ARBA00023136"/>
    </source>
</evidence>
<protein>
    <submittedName>
        <fullName evidence="11">ABC transporter ATP-binding protein</fullName>
    </submittedName>
</protein>
<feature type="transmembrane region" description="Helical" evidence="8">
    <location>
        <begin position="243"/>
        <end position="263"/>
    </location>
</feature>
<comment type="subcellular location">
    <subcellularLocation>
        <location evidence="1">Cell membrane</location>
        <topology evidence="1">Multi-pass membrane protein</topology>
    </subcellularLocation>
</comment>
<dbReference type="PANTHER" id="PTHR43394">
    <property type="entry name" value="ATP-DEPENDENT PERMEASE MDL1, MITOCHONDRIAL"/>
    <property type="match status" value="1"/>
</dbReference>
<evidence type="ECO:0000313" key="11">
    <source>
        <dbReference type="EMBL" id="MBL3679621.1"/>
    </source>
</evidence>
<keyword evidence="4 11" id="KW-0067">ATP-binding</keyword>
<keyword evidence="2 8" id="KW-0812">Transmembrane</keyword>
<feature type="transmembrane region" description="Helical" evidence="8">
    <location>
        <begin position="137"/>
        <end position="158"/>
    </location>
</feature>
<evidence type="ECO:0000256" key="7">
    <source>
        <dbReference type="SAM" id="MobiDB-lite"/>
    </source>
</evidence>
<dbReference type="CDD" id="cd18547">
    <property type="entry name" value="ABC_6TM_Tm288_like"/>
    <property type="match status" value="1"/>
</dbReference>
<dbReference type="Gene3D" id="3.40.50.300">
    <property type="entry name" value="P-loop containing nucleotide triphosphate hydrolases"/>
    <property type="match status" value="1"/>
</dbReference>
<evidence type="ECO:0000259" key="10">
    <source>
        <dbReference type="PROSITE" id="PS50929"/>
    </source>
</evidence>
<evidence type="ECO:0000256" key="3">
    <source>
        <dbReference type="ARBA" id="ARBA00022741"/>
    </source>
</evidence>
<keyword evidence="5 8" id="KW-1133">Transmembrane helix</keyword>
<evidence type="ECO:0000256" key="8">
    <source>
        <dbReference type="SAM" id="Phobius"/>
    </source>
</evidence>
<dbReference type="Proteomes" id="UP001645859">
    <property type="component" value="Unassembled WGS sequence"/>
</dbReference>
<dbReference type="SUPFAM" id="SSF52540">
    <property type="entry name" value="P-loop containing nucleoside triphosphate hydrolases"/>
    <property type="match status" value="1"/>
</dbReference>
<dbReference type="Gene3D" id="1.20.1560.10">
    <property type="entry name" value="ABC transporter type 1, transmembrane domain"/>
    <property type="match status" value="1"/>
</dbReference>
<gene>
    <name evidence="11" type="ORF">D3230_10005</name>
</gene>
<proteinExistence type="predicted"/>
<evidence type="ECO:0000256" key="2">
    <source>
        <dbReference type="ARBA" id="ARBA00022692"/>
    </source>
</evidence>
<evidence type="ECO:0000259" key="9">
    <source>
        <dbReference type="PROSITE" id="PS50893"/>
    </source>
</evidence>
<dbReference type="SUPFAM" id="SSF90123">
    <property type="entry name" value="ABC transporter transmembrane region"/>
    <property type="match status" value="1"/>
</dbReference>
<reference evidence="11 12" key="1">
    <citation type="submission" date="2018-09" db="EMBL/GenBank/DDBJ databases">
        <title>Comparative genomics of Leucobacter spp.</title>
        <authorList>
            <person name="Reis A.C."/>
            <person name="Kolvenbach B.A."/>
            <person name="Corvini P.F.X."/>
            <person name="Nunes O.C."/>
        </authorList>
    </citation>
    <scope>NUCLEOTIDE SEQUENCE [LARGE SCALE GENOMIC DNA]</scope>
    <source>
        <strain evidence="11 12">TAN 31504</strain>
    </source>
</reference>
<accession>A0ABS1SI84</accession>